<evidence type="ECO:0000256" key="3">
    <source>
        <dbReference type="ARBA" id="ARBA00022475"/>
    </source>
</evidence>
<evidence type="ECO:0000313" key="14">
    <source>
        <dbReference type="Proteomes" id="UP001151516"/>
    </source>
</evidence>
<evidence type="ECO:0000256" key="6">
    <source>
        <dbReference type="ARBA" id="ARBA00022692"/>
    </source>
</evidence>
<comment type="caution">
    <text evidence="13">The sequence shown here is derived from an EMBL/GenBank/DDBJ whole genome shotgun (WGS) entry which is preliminary data.</text>
</comment>
<dbReference type="SUPFAM" id="SSF55856">
    <property type="entry name" value="Cytochrome b5-like heme/steroid binding domain"/>
    <property type="match status" value="1"/>
</dbReference>
<dbReference type="GO" id="GO:0006031">
    <property type="term" value="P:chitin biosynthetic process"/>
    <property type="evidence" value="ECO:0007669"/>
    <property type="project" value="TreeGrafter"/>
</dbReference>
<keyword evidence="5" id="KW-0808">Transferase</keyword>
<dbReference type="InterPro" id="IPR029044">
    <property type="entry name" value="Nucleotide-diphossugar_trans"/>
</dbReference>
<evidence type="ECO:0000259" key="12">
    <source>
        <dbReference type="PROSITE" id="PS51998"/>
    </source>
</evidence>
<dbReference type="CDD" id="cd04190">
    <property type="entry name" value="Chitin_synth_C"/>
    <property type="match status" value="1"/>
</dbReference>
<feature type="domain" description="DEK-C" evidence="12">
    <location>
        <begin position="1354"/>
        <end position="1409"/>
    </location>
</feature>
<feature type="domain" description="Cytochrome b5 heme-binding" evidence="11">
    <location>
        <begin position="392"/>
        <end position="452"/>
    </location>
</feature>
<dbReference type="Pfam" id="PF03142">
    <property type="entry name" value="Chitin_synth_2"/>
    <property type="match status" value="1"/>
</dbReference>
<dbReference type="SUPFAM" id="SSF53448">
    <property type="entry name" value="Nucleotide-diphospho-sugar transferases"/>
    <property type="match status" value="1"/>
</dbReference>
<dbReference type="PROSITE" id="PS50255">
    <property type="entry name" value="CYTOCHROME_B5_2"/>
    <property type="match status" value="1"/>
</dbReference>
<keyword evidence="4" id="KW-0328">Glycosyltransferase</keyword>
<proteinExistence type="predicted"/>
<evidence type="ECO:0000256" key="10">
    <source>
        <dbReference type="SAM" id="Phobius"/>
    </source>
</evidence>
<dbReference type="Pfam" id="PF08766">
    <property type="entry name" value="DEK_C"/>
    <property type="match status" value="1"/>
</dbReference>
<accession>A0A9W8GQ30</accession>
<dbReference type="InterPro" id="IPR001199">
    <property type="entry name" value="Cyt_B5-like_heme/steroid-bd"/>
</dbReference>
<dbReference type="Gene3D" id="3.10.120.10">
    <property type="entry name" value="Cytochrome b5-like heme/steroid binding domain"/>
    <property type="match status" value="1"/>
</dbReference>
<protein>
    <recommendedName>
        <fullName evidence="2">chitin synthase</fullName>
        <ecNumber evidence="2">2.4.1.16</ecNumber>
    </recommendedName>
</protein>
<dbReference type="GO" id="GO:0008608">
    <property type="term" value="P:attachment of spindle microtubules to kinetochore"/>
    <property type="evidence" value="ECO:0007669"/>
    <property type="project" value="InterPro"/>
</dbReference>
<feature type="transmembrane region" description="Helical" evidence="10">
    <location>
        <begin position="366"/>
        <end position="388"/>
    </location>
</feature>
<evidence type="ECO:0000259" key="11">
    <source>
        <dbReference type="PROSITE" id="PS50255"/>
    </source>
</evidence>
<gene>
    <name evidence="13" type="ORF">IWW39_001332</name>
</gene>
<dbReference type="InterPro" id="IPR014876">
    <property type="entry name" value="DEK_C"/>
</dbReference>
<keyword evidence="6 10" id="KW-0812">Transmembrane</keyword>
<keyword evidence="8 10" id="KW-0472">Membrane</keyword>
<dbReference type="GO" id="GO:0031505">
    <property type="term" value="P:fungal-type cell wall organization"/>
    <property type="evidence" value="ECO:0007669"/>
    <property type="project" value="TreeGrafter"/>
</dbReference>
<evidence type="ECO:0000256" key="7">
    <source>
        <dbReference type="ARBA" id="ARBA00022989"/>
    </source>
</evidence>
<dbReference type="GO" id="GO:0042729">
    <property type="term" value="C:DASH complex"/>
    <property type="evidence" value="ECO:0007669"/>
    <property type="project" value="InterPro"/>
</dbReference>
<name>A0A9W8GQ30_9FUNG</name>
<evidence type="ECO:0000256" key="2">
    <source>
        <dbReference type="ARBA" id="ARBA00012543"/>
    </source>
</evidence>
<dbReference type="InterPro" id="IPR013962">
    <property type="entry name" value="DASH_Dam1"/>
</dbReference>
<feature type="transmembrane region" description="Helical" evidence="10">
    <location>
        <begin position="633"/>
        <end position="651"/>
    </location>
</feature>
<dbReference type="SUPFAM" id="SSF109715">
    <property type="entry name" value="DEK C-terminal domain"/>
    <property type="match status" value="1"/>
</dbReference>
<dbReference type="Pfam" id="PF00173">
    <property type="entry name" value="Cyt-b5"/>
    <property type="match status" value="1"/>
</dbReference>
<evidence type="ECO:0000313" key="13">
    <source>
        <dbReference type="EMBL" id="KAJ2689626.1"/>
    </source>
</evidence>
<evidence type="ECO:0000256" key="5">
    <source>
        <dbReference type="ARBA" id="ARBA00022679"/>
    </source>
</evidence>
<feature type="transmembrane region" description="Helical" evidence="10">
    <location>
        <begin position="328"/>
        <end position="345"/>
    </location>
</feature>
<evidence type="ECO:0000256" key="1">
    <source>
        <dbReference type="ARBA" id="ARBA00004651"/>
    </source>
</evidence>
<dbReference type="PANTHER" id="PTHR22914:SF13">
    <property type="entry name" value="CHITIN SYNTHASE"/>
    <property type="match status" value="1"/>
</dbReference>
<keyword evidence="14" id="KW-1185">Reference proteome</keyword>
<dbReference type="EMBL" id="JANBTX010000022">
    <property type="protein sequence ID" value="KAJ2689626.1"/>
    <property type="molecule type" value="Genomic_DNA"/>
</dbReference>
<dbReference type="Pfam" id="PF08653">
    <property type="entry name" value="DASH_Dam1"/>
    <property type="match status" value="1"/>
</dbReference>
<feature type="transmembrane region" description="Helical" evidence="10">
    <location>
        <begin position="1082"/>
        <end position="1105"/>
    </location>
</feature>
<reference evidence="13" key="1">
    <citation type="submission" date="2022-07" db="EMBL/GenBank/DDBJ databases">
        <title>Phylogenomic reconstructions and comparative analyses of Kickxellomycotina fungi.</title>
        <authorList>
            <person name="Reynolds N.K."/>
            <person name="Stajich J.E."/>
            <person name="Barry K."/>
            <person name="Grigoriev I.V."/>
            <person name="Crous P."/>
            <person name="Smith M.E."/>
        </authorList>
    </citation>
    <scope>NUCLEOTIDE SEQUENCE</scope>
    <source>
        <strain evidence="13">CBS 109367</strain>
    </source>
</reference>
<comment type="subcellular location">
    <subcellularLocation>
        <location evidence="1">Cell membrane</location>
        <topology evidence="1">Multi-pass membrane protein</topology>
    </subcellularLocation>
</comment>
<keyword evidence="3" id="KW-1003">Cell membrane</keyword>
<dbReference type="OrthoDB" id="370884at2759"/>
<dbReference type="InterPro" id="IPR004835">
    <property type="entry name" value="Chitin_synth"/>
</dbReference>
<evidence type="ECO:0000256" key="9">
    <source>
        <dbReference type="ARBA" id="ARBA00023180"/>
    </source>
</evidence>
<organism evidence="13 14">
    <name type="scientific">Coemansia spiralis</name>
    <dbReference type="NCBI Taxonomy" id="417178"/>
    <lineage>
        <taxon>Eukaryota</taxon>
        <taxon>Fungi</taxon>
        <taxon>Fungi incertae sedis</taxon>
        <taxon>Zoopagomycota</taxon>
        <taxon>Kickxellomycotina</taxon>
        <taxon>Kickxellomycetes</taxon>
        <taxon>Kickxellales</taxon>
        <taxon>Kickxellaceae</taxon>
        <taxon>Coemansia</taxon>
    </lineage>
</organism>
<dbReference type="GO" id="GO:0030428">
    <property type="term" value="C:cell septum"/>
    <property type="evidence" value="ECO:0007669"/>
    <property type="project" value="TreeGrafter"/>
</dbReference>
<feature type="transmembrane region" description="Helical" evidence="10">
    <location>
        <begin position="1021"/>
        <end position="1048"/>
    </location>
</feature>
<sequence>MSTRRLSIYPNSQSFDDSLFELQRNFSGLASNLRELDSINNSLLTFNRNFSVFLQGLRLNSECLDFPEAPNADSYTLAQRPATPIEPTHSEDMSVDDLYLQSEEQMQARSAIPRQADTVQKKRVVIKTSSGKRRKAVFQTRRVTDLLPSRFKDQPHKGVIELILKELHMNREGLYAHEILRDVGGGLTRNKCTDYMNALVHTEAGQAILNPKNSMDDLEWTGTASHAGDIMASANNSSGARRLTASAAATPAAVSTRTLPTYGMPGDDRYMGPGHYAYSHNGGSPPKAPSDRTTAYNNTGVITSEKPGDFSPAHETIEDVEITRTRRIWSAITWALTWWIPSPFLSWCGRMKRPDVRMAWREKVAICFIIFFIWCILLFVIIGLGLLLCPREYVWTMDEVSGHNSEKDAYIAMRGHVYDVTQYLNQKHGVSSFVASKDLMVMYAGLDVNASFPIAVRTACSGLVSQKADPNYSMYLNVADLTALQTFPFTHKVGSMPSSKELKDQGFYVKYVLPTLNLFKKGDVVWDYDWVKSMHKDQGKYWRVINKEVYNLEDYFATIEYPGNTDSKWRFLSNHVENIFDDKGAGSTDITKEWGRIPWTPSEHLANYNCMKNLFYVGKVDDRQSVRCLFTNYMLLAFACVLMTIVLVKFVTALQFGAKNRPTTPSKFVICQVPCYTEDEASLVKTIDSLAALDYDDKHKLMFIICDGNIVGSGNDRSTPRIVLDILGVDPDYDPPGRDYLAIAEGSRRHNIGKVYSGLYEFEGHVVPFMVVVKVGTVDESNRSGNRGKRDSQILLMAFFNKVHFDLPMTPLELEMYHQIRHIIGIEPGNFEYILQVDADTEVMPDSLSRLIAACSSDQRIAGICGETMLGNENKSWTTMMQVYEYFISHHMAKAFESLFGSVTCLPGCFCMYRLRSSDGKPLLVAKPVLEAYSELHVDTLHKKNLLSLGEDRYLTTLMMKHFPQYKLKFIQDAKCKTIAPEKWAVLLSQRRRWINSTIHNLAELMFLPDMCGFCCFSMRFVVFLDLFGTITMPTTLFYFAYLIYVAVTGLADVGYISLILIGAIYGVQAIIFILRREWQHIGWMFIYLLAYPLWSFVLPIYSFWHFDDFSWGNTRVVVGDGKRKIIIKDDKPFDPASIPKRRWIEYEVELAAAGVLNAPPPNMNPHAGSSSKDDEHLSMYSRQSAAINHLRAGSMYGYPNAPSVVAQGPHAGQYTMSRAATPTMAMQMPSHGDYRYSMATMNAHPYGMATSRSSVSVAPVDRTMGGNNEVIYAAAPGARSPSPQSVSASRPHTIAATAPLNGGYLGQAGNIDFTMPSGTPETPLPHRPVSSFIPASSFYPPDNGGGQIPEMMMPLDSQIVDATRRILATSDLTTMTKKKIRQQLALEFNVDLSSRKDFISDVIDRMLSGAL</sequence>
<dbReference type="Gene3D" id="1.10.10.60">
    <property type="entry name" value="Homeodomain-like"/>
    <property type="match status" value="1"/>
</dbReference>
<dbReference type="SMART" id="SM01117">
    <property type="entry name" value="Cyt-b5"/>
    <property type="match status" value="2"/>
</dbReference>
<dbReference type="GO" id="GO:0005886">
    <property type="term" value="C:plasma membrane"/>
    <property type="evidence" value="ECO:0007669"/>
    <property type="project" value="UniProtKB-SubCell"/>
</dbReference>
<dbReference type="EC" id="2.4.1.16" evidence="2"/>
<keyword evidence="9" id="KW-0325">Glycoprotein</keyword>
<dbReference type="Proteomes" id="UP001151516">
    <property type="component" value="Unassembled WGS sequence"/>
</dbReference>
<dbReference type="PANTHER" id="PTHR22914">
    <property type="entry name" value="CHITIN SYNTHASE"/>
    <property type="match status" value="1"/>
</dbReference>
<evidence type="ECO:0000256" key="8">
    <source>
        <dbReference type="ARBA" id="ARBA00023136"/>
    </source>
</evidence>
<dbReference type="InterPro" id="IPR036400">
    <property type="entry name" value="Cyt_B5-like_heme/steroid_sf"/>
</dbReference>
<dbReference type="GO" id="GO:0072686">
    <property type="term" value="C:mitotic spindle"/>
    <property type="evidence" value="ECO:0007669"/>
    <property type="project" value="InterPro"/>
</dbReference>
<dbReference type="GO" id="GO:0004100">
    <property type="term" value="F:chitin synthase activity"/>
    <property type="evidence" value="ECO:0007669"/>
    <property type="project" value="UniProtKB-EC"/>
</dbReference>
<evidence type="ECO:0000256" key="4">
    <source>
        <dbReference type="ARBA" id="ARBA00022676"/>
    </source>
</evidence>
<dbReference type="PROSITE" id="PS51998">
    <property type="entry name" value="DEK_C"/>
    <property type="match status" value="1"/>
</dbReference>
<feature type="transmembrane region" description="Helical" evidence="10">
    <location>
        <begin position="1054"/>
        <end position="1075"/>
    </location>
</feature>
<keyword evidence="7 10" id="KW-1133">Transmembrane helix</keyword>